<dbReference type="RefSeq" id="WP_029910699.1">
    <property type="nucleotide sequence ID" value="NZ_AP020335.1"/>
</dbReference>
<keyword evidence="1" id="KW-0812">Transmembrane</keyword>
<dbReference type="Proteomes" id="UP000027341">
    <property type="component" value="Unassembled WGS sequence"/>
</dbReference>
<comment type="caution">
    <text evidence="3">The sequence shown here is derived from an EMBL/GenBank/DDBJ whole genome shotgun (WGS) entry which is preliminary data.</text>
</comment>
<sequence length="64" mass="6869">MGCNVGGLDRKLRILVGIIILLIGMGMSSWWALIGLIPLITGIMGWCPAYLLFGASTCKTEDKS</sequence>
<evidence type="ECO:0000259" key="2">
    <source>
        <dbReference type="Pfam" id="PF11127"/>
    </source>
</evidence>
<evidence type="ECO:0000313" key="3">
    <source>
        <dbReference type="EMBL" id="KDN95818.1"/>
    </source>
</evidence>
<dbReference type="Pfam" id="PF11127">
    <property type="entry name" value="YgaP-like_TM"/>
    <property type="match status" value="1"/>
</dbReference>
<keyword evidence="4" id="KW-1185">Reference proteome</keyword>
<keyword evidence="1" id="KW-0472">Membrane</keyword>
<protein>
    <submittedName>
        <fullName evidence="3">Membrane protein</fullName>
    </submittedName>
</protein>
<evidence type="ECO:0000256" key="1">
    <source>
        <dbReference type="SAM" id="Phobius"/>
    </source>
</evidence>
<dbReference type="EMBL" id="JMIU01000001">
    <property type="protein sequence ID" value="KDN95818.1"/>
    <property type="molecule type" value="Genomic_DNA"/>
</dbReference>
<organism evidence="3 4">
    <name type="scientific">Hydrogenovibrio marinus</name>
    <dbReference type="NCBI Taxonomy" id="28885"/>
    <lineage>
        <taxon>Bacteria</taxon>
        <taxon>Pseudomonadati</taxon>
        <taxon>Pseudomonadota</taxon>
        <taxon>Gammaproteobacteria</taxon>
        <taxon>Thiotrichales</taxon>
        <taxon>Piscirickettsiaceae</taxon>
        <taxon>Hydrogenovibrio</taxon>
    </lineage>
</organism>
<dbReference type="AlphaFoldDB" id="A0A066ZPT4"/>
<evidence type="ECO:0000313" key="4">
    <source>
        <dbReference type="Proteomes" id="UP000027341"/>
    </source>
</evidence>
<feature type="domain" description="Inner membrane protein YgaP-like transmembrane" evidence="2">
    <location>
        <begin position="1"/>
        <end position="60"/>
    </location>
</feature>
<name>A0A066ZPT4_HYDMR</name>
<dbReference type="InterPro" id="IPR021309">
    <property type="entry name" value="YgaP-like_TM"/>
</dbReference>
<accession>A0A066ZPT4</accession>
<gene>
    <name evidence="3" type="ORF">EI16_05855</name>
</gene>
<feature type="transmembrane region" description="Helical" evidence="1">
    <location>
        <begin position="39"/>
        <end position="58"/>
    </location>
</feature>
<dbReference type="STRING" id="28885.EI16_05855"/>
<keyword evidence="1" id="KW-1133">Transmembrane helix</keyword>
<feature type="transmembrane region" description="Helical" evidence="1">
    <location>
        <begin position="12"/>
        <end position="33"/>
    </location>
</feature>
<proteinExistence type="predicted"/>
<reference evidence="3 4" key="1">
    <citation type="submission" date="2014-04" db="EMBL/GenBank/DDBJ databases">
        <title>Draft genome sequence of Hydrogenovibrio marinus MH-110, a model organism for aerobic H2 metabolism.</title>
        <authorList>
            <person name="Cha H.J."/>
            <person name="Jo B.H."/>
            <person name="Hwang B.H."/>
        </authorList>
    </citation>
    <scope>NUCLEOTIDE SEQUENCE [LARGE SCALE GENOMIC DNA]</scope>
    <source>
        <strain evidence="3 4">MH-110</strain>
    </source>
</reference>